<keyword evidence="2" id="KW-1185">Reference proteome</keyword>
<dbReference type="EMBL" id="VRZA01000007">
    <property type="protein sequence ID" value="TXS90791.1"/>
    <property type="molecule type" value="Genomic_DNA"/>
</dbReference>
<proteinExistence type="predicted"/>
<gene>
    <name evidence="1" type="ORF">FV139_17610</name>
</gene>
<dbReference type="RefSeq" id="WP_148069789.1">
    <property type="nucleotide sequence ID" value="NZ_VRZA01000007.1"/>
</dbReference>
<accession>A0A5C8ZU44</accession>
<reference evidence="1 2" key="1">
    <citation type="submission" date="2019-08" db="EMBL/GenBank/DDBJ databases">
        <title>Parahaliea maris sp. nov., isolated from the surface seawater.</title>
        <authorList>
            <person name="Liu Y."/>
        </authorList>
    </citation>
    <scope>NUCLEOTIDE SEQUENCE [LARGE SCALE GENOMIC DNA]</scope>
    <source>
        <strain evidence="1 2">HSLHS9</strain>
    </source>
</reference>
<dbReference type="AlphaFoldDB" id="A0A5C8ZU44"/>
<evidence type="ECO:0000313" key="1">
    <source>
        <dbReference type="EMBL" id="TXS90791.1"/>
    </source>
</evidence>
<name>A0A5C8ZU44_9GAMM</name>
<dbReference type="Proteomes" id="UP000321039">
    <property type="component" value="Unassembled WGS sequence"/>
</dbReference>
<evidence type="ECO:0000313" key="2">
    <source>
        <dbReference type="Proteomes" id="UP000321039"/>
    </source>
</evidence>
<comment type="caution">
    <text evidence="1">The sequence shown here is derived from an EMBL/GenBank/DDBJ whole genome shotgun (WGS) entry which is preliminary data.</text>
</comment>
<organism evidence="1 2">
    <name type="scientific">Parahaliea maris</name>
    <dbReference type="NCBI Taxonomy" id="2716870"/>
    <lineage>
        <taxon>Bacteria</taxon>
        <taxon>Pseudomonadati</taxon>
        <taxon>Pseudomonadota</taxon>
        <taxon>Gammaproteobacteria</taxon>
        <taxon>Cellvibrionales</taxon>
        <taxon>Halieaceae</taxon>
        <taxon>Parahaliea</taxon>
    </lineage>
</organism>
<protein>
    <submittedName>
        <fullName evidence="1">Uncharacterized protein</fullName>
    </submittedName>
</protein>
<sequence>MRSWSSLAELEGVIENGYERLGYRELGDRGYRFLSSPESTLGSSRLIMSINPAGNTPDYENDGMFTAEGTSAYVNERWLSAPMGSSKLQVQYQEMFKLLRWEPLQVLQAPFSPYRHPSWSKLPSDVARETLQFCNDRIWKPYFTEHCPNEIVCVGKPQISALLDSIPYRVTGMRSIETGWNNSACQTATHYFFENDTVIVQIPHLSRFGILTALVCQEHLGDIFSPLL</sequence>